<gene>
    <name evidence="1" type="ORF">NP493_709g03033</name>
</gene>
<dbReference type="PANTHER" id="PTHR20974:SF0">
    <property type="entry name" value="UPF0585 PROTEIN CG18661"/>
    <property type="match status" value="1"/>
</dbReference>
<comment type="caution">
    <text evidence="1">The sequence shown here is derived from an EMBL/GenBank/DDBJ whole genome shotgun (WGS) entry which is preliminary data.</text>
</comment>
<dbReference type="Pfam" id="PF06080">
    <property type="entry name" value="DUF938"/>
    <property type="match status" value="1"/>
</dbReference>
<organism evidence="1 2">
    <name type="scientific">Ridgeia piscesae</name>
    <name type="common">Tubeworm</name>
    <dbReference type="NCBI Taxonomy" id="27915"/>
    <lineage>
        <taxon>Eukaryota</taxon>
        <taxon>Metazoa</taxon>
        <taxon>Spiralia</taxon>
        <taxon>Lophotrochozoa</taxon>
        <taxon>Annelida</taxon>
        <taxon>Polychaeta</taxon>
        <taxon>Sedentaria</taxon>
        <taxon>Canalipalpata</taxon>
        <taxon>Sabellida</taxon>
        <taxon>Siboglinidae</taxon>
        <taxon>Ridgeia</taxon>
    </lineage>
</organism>
<reference evidence="1" key="1">
    <citation type="journal article" date="2023" name="Mol. Biol. Evol.">
        <title>Third-Generation Sequencing Reveals the Adaptive Role of the Epigenome in Three Deep-Sea Polychaetes.</title>
        <authorList>
            <person name="Perez M."/>
            <person name="Aroh O."/>
            <person name="Sun Y."/>
            <person name="Lan Y."/>
            <person name="Juniper S.K."/>
            <person name="Young C.R."/>
            <person name="Angers B."/>
            <person name="Qian P.Y."/>
        </authorList>
    </citation>
    <scope>NUCLEOTIDE SEQUENCE</scope>
    <source>
        <strain evidence="1">R07B-5</strain>
    </source>
</reference>
<protein>
    <submittedName>
        <fullName evidence="1">Uncharacterized protein</fullName>
    </submittedName>
</protein>
<dbReference type="PANTHER" id="PTHR20974">
    <property type="entry name" value="UPF0585 PROTEIN CG18661"/>
    <property type="match status" value="1"/>
</dbReference>
<dbReference type="EMBL" id="JAODUO010000709">
    <property type="protein sequence ID" value="KAK2175764.1"/>
    <property type="molecule type" value="Genomic_DNA"/>
</dbReference>
<dbReference type="AlphaFoldDB" id="A0AAD9NQI7"/>
<name>A0AAD9NQI7_RIDPI</name>
<proteinExistence type="predicted"/>
<evidence type="ECO:0000313" key="2">
    <source>
        <dbReference type="Proteomes" id="UP001209878"/>
    </source>
</evidence>
<keyword evidence="2" id="KW-1185">Reference proteome</keyword>
<sequence length="53" mass="6162">MQFDMMLKQQNSAWGLRDVDDLEKLAKENKLLLQKIVDVPANNKILLFTKTQS</sequence>
<dbReference type="Proteomes" id="UP001209878">
    <property type="component" value="Unassembled WGS sequence"/>
</dbReference>
<evidence type="ECO:0000313" key="1">
    <source>
        <dbReference type="EMBL" id="KAK2175764.1"/>
    </source>
</evidence>
<dbReference type="InterPro" id="IPR010342">
    <property type="entry name" value="DUF938"/>
</dbReference>
<accession>A0AAD9NQI7</accession>